<evidence type="ECO:0000256" key="2">
    <source>
        <dbReference type="ARBA" id="ARBA00023015"/>
    </source>
</evidence>
<accession>I4D7B7</accession>
<dbReference type="HOGENOM" id="CLU_119090_2_1_9"/>
<dbReference type="InterPro" id="IPR036388">
    <property type="entry name" value="WH-like_DNA-bd_sf"/>
</dbReference>
<dbReference type="KEGG" id="dai:Desaci_2766"/>
<dbReference type="InterPro" id="IPR005650">
    <property type="entry name" value="BlaI_family"/>
</dbReference>
<reference evidence="5 6" key="1">
    <citation type="journal article" date="2012" name="J. Bacteriol.">
        <title>Complete genome sequences of Desulfosporosinus orientis DSM765T, Desulfosporosinus youngiae DSM17734T, Desulfosporosinus meridiei DSM13257T, and Desulfosporosinus acidiphilus DSM22704T.</title>
        <authorList>
            <person name="Pester M."/>
            <person name="Brambilla E."/>
            <person name="Alazard D."/>
            <person name="Rattei T."/>
            <person name="Weinmaier T."/>
            <person name="Han J."/>
            <person name="Lucas S."/>
            <person name="Lapidus A."/>
            <person name="Cheng J.F."/>
            <person name="Goodwin L."/>
            <person name="Pitluck S."/>
            <person name="Peters L."/>
            <person name="Ovchinnikova G."/>
            <person name="Teshima H."/>
            <person name="Detter J.C."/>
            <person name="Han C.S."/>
            <person name="Tapia R."/>
            <person name="Land M.L."/>
            <person name="Hauser L."/>
            <person name="Kyrpides N.C."/>
            <person name="Ivanova N.N."/>
            <person name="Pagani I."/>
            <person name="Huntmann M."/>
            <person name="Wei C.L."/>
            <person name="Davenport K.W."/>
            <person name="Daligault H."/>
            <person name="Chain P.S."/>
            <person name="Chen A."/>
            <person name="Mavromatis K."/>
            <person name="Markowitz V."/>
            <person name="Szeto E."/>
            <person name="Mikhailova N."/>
            <person name="Pati A."/>
            <person name="Wagner M."/>
            <person name="Woyke T."/>
            <person name="Ollivier B."/>
            <person name="Klenk H.P."/>
            <person name="Spring S."/>
            <person name="Loy A."/>
        </authorList>
    </citation>
    <scope>NUCLEOTIDE SEQUENCE [LARGE SCALE GENOMIC DNA]</scope>
    <source>
        <strain evidence="6">DSM 22704 / JCM 16185 / SJ4</strain>
    </source>
</reference>
<evidence type="ECO:0000256" key="1">
    <source>
        <dbReference type="ARBA" id="ARBA00011046"/>
    </source>
</evidence>
<keyword evidence="3" id="KW-0238">DNA-binding</keyword>
<dbReference type="SUPFAM" id="SSF46785">
    <property type="entry name" value="Winged helix' DNA-binding domain"/>
    <property type="match status" value="1"/>
</dbReference>
<evidence type="ECO:0000256" key="3">
    <source>
        <dbReference type="ARBA" id="ARBA00023125"/>
    </source>
</evidence>
<dbReference type="Proteomes" id="UP000002892">
    <property type="component" value="Chromosome"/>
</dbReference>
<sequence>MTEASCKISDAEWLVMRVLWQESPLTASLVIEQLKSNTRWSPKTIQTLITRLVKKRALGVNKVLGLNHYYPLISEEECMREETNSFLQKVYGGSLQLLLANFVKNESLSEKDIQELKNLLDKK</sequence>
<keyword evidence="4" id="KW-0804">Transcription</keyword>
<protein>
    <submittedName>
        <fullName evidence="5">Putative transcriptional regulator</fullName>
    </submittedName>
</protein>
<comment type="similarity">
    <text evidence="1">Belongs to the BlaI transcriptional regulatory family.</text>
</comment>
<dbReference type="Gene3D" id="1.10.10.10">
    <property type="entry name" value="Winged helix-like DNA-binding domain superfamily/Winged helix DNA-binding domain"/>
    <property type="match status" value="1"/>
</dbReference>
<dbReference type="RefSeq" id="WP_014827686.1">
    <property type="nucleotide sequence ID" value="NC_018068.1"/>
</dbReference>
<dbReference type="STRING" id="646529.Desaci_2766"/>
<dbReference type="Pfam" id="PF03965">
    <property type="entry name" value="Penicillinase_R"/>
    <property type="match status" value="1"/>
</dbReference>
<dbReference type="GO" id="GO:0045892">
    <property type="term" value="P:negative regulation of DNA-templated transcription"/>
    <property type="evidence" value="ECO:0007669"/>
    <property type="project" value="InterPro"/>
</dbReference>
<name>I4D7B7_DESAJ</name>
<dbReference type="InterPro" id="IPR036390">
    <property type="entry name" value="WH_DNA-bd_sf"/>
</dbReference>
<evidence type="ECO:0000313" key="5">
    <source>
        <dbReference type="EMBL" id="AFM41691.1"/>
    </source>
</evidence>
<dbReference type="eggNOG" id="COG3682">
    <property type="taxonomic scope" value="Bacteria"/>
</dbReference>
<dbReference type="Gene3D" id="1.10.4040.10">
    <property type="entry name" value="Penicillinase repressor domain"/>
    <property type="match status" value="1"/>
</dbReference>
<proteinExistence type="inferred from homology"/>
<evidence type="ECO:0000313" key="6">
    <source>
        <dbReference type="Proteomes" id="UP000002892"/>
    </source>
</evidence>
<keyword evidence="6" id="KW-1185">Reference proteome</keyword>
<dbReference type="EMBL" id="CP003639">
    <property type="protein sequence ID" value="AFM41691.1"/>
    <property type="molecule type" value="Genomic_DNA"/>
</dbReference>
<keyword evidence="2" id="KW-0805">Transcription regulation</keyword>
<dbReference type="GO" id="GO:0003677">
    <property type="term" value="F:DNA binding"/>
    <property type="evidence" value="ECO:0007669"/>
    <property type="project" value="UniProtKB-KW"/>
</dbReference>
<dbReference type="AlphaFoldDB" id="I4D7B7"/>
<organism evidence="5 6">
    <name type="scientific">Desulfosporosinus acidiphilus (strain DSM 22704 / JCM 16185 / SJ4)</name>
    <dbReference type="NCBI Taxonomy" id="646529"/>
    <lineage>
        <taxon>Bacteria</taxon>
        <taxon>Bacillati</taxon>
        <taxon>Bacillota</taxon>
        <taxon>Clostridia</taxon>
        <taxon>Eubacteriales</taxon>
        <taxon>Desulfitobacteriaceae</taxon>
        <taxon>Desulfosporosinus</taxon>
    </lineage>
</organism>
<dbReference type="PIRSF" id="PIRSF019455">
    <property type="entry name" value="CopR_AtkY"/>
    <property type="match status" value="1"/>
</dbReference>
<gene>
    <name evidence="5" type="ordered locus">Desaci_2766</name>
</gene>
<dbReference type="OrthoDB" id="9795583at2"/>
<evidence type="ECO:0000256" key="4">
    <source>
        <dbReference type="ARBA" id="ARBA00023163"/>
    </source>
</evidence>